<keyword evidence="1" id="KW-1133">Transmembrane helix</keyword>
<protein>
    <submittedName>
        <fullName evidence="2">Uncharacterized protein</fullName>
    </submittedName>
</protein>
<dbReference type="AlphaFoldDB" id="A0A4Q5LTR1"/>
<keyword evidence="1" id="KW-0472">Membrane</keyword>
<name>A0A4Q5LTR1_9BACT</name>
<evidence type="ECO:0000256" key="1">
    <source>
        <dbReference type="SAM" id="Phobius"/>
    </source>
</evidence>
<evidence type="ECO:0000313" key="3">
    <source>
        <dbReference type="Proteomes" id="UP000293162"/>
    </source>
</evidence>
<comment type="caution">
    <text evidence="2">The sequence shown here is derived from an EMBL/GenBank/DDBJ whole genome shotgun (WGS) entry which is preliminary data.</text>
</comment>
<sequence length="148" mass="16809">MKNISKIYIFLGLIVLVAGVLVWVSLLRPKAFEVAKVDTTDQLPDRNIVSIQVDSLTNIIRLVYGTDAAVTLPDSEAYVVKIQNQGNEISNFYNDNPRLLEMHDKRFSIKRTGNRVEASFVIETIDNRKYAFVPTDVVYKLAELAYNK</sequence>
<proteinExistence type="predicted"/>
<dbReference type="RefSeq" id="WP_130023958.1">
    <property type="nucleotide sequence ID" value="NZ_SEWF01000067.1"/>
</dbReference>
<evidence type="ECO:0000313" key="2">
    <source>
        <dbReference type="EMBL" id="RYU92887.1"/>
    </source>
</evidence>
<dbReference type="OrthoDB" id="9835317at2"/>
<gene>
    <name evidence="2" type="ORF">EWM59_24930</name>
</gene>
<keyword evidence="3" id="KW-1185">Reference proteome</keyword>
<organism evidence="2 3">
    <name type="scientific">Emticicia agri</name>
    <dbReference type="NCBI Taxonomy" id="2492393"/>
    <lineage>
        <taxon>Bacteria</taxon>
        <taxon>Pseudomonadati</taxon>
        <taxon>Bacteroidota</taxon>
        <taxon>Cytophagia</taxon>
        <taxon>Cytophagales</taxon>
        <taxon>Leadbetterellaceae</taxon>
        <taxon>Emticicia</taxon>
    </lineage>
</organism>
<dbReference type="EMBL" id="SEWF01000067">
    <property type="protein sequence ID" value="RYU92887.1"/>
    <property type="molecule type" value="Genomic_DNA"/>
</dbReference>
<dbReference type="Proteomes" id="UP000293162">
    <property type="component" value="Unassembled WGS sequence"/>
</dbReference>
<reference evidence="2 3" key="1">
    <citation type="submission" date="2019-02" db="EMBL/GenBank/DDBJ databases">
        <title>Bacterial novel species Emticicia sp. 17J42-9 isolated from soil.</title>
        <authorList>
            <person name="Jung H.-Y."/>
        </authorList>
    </citation>
    <scope>NUCLEOTIDE SEQUENCE [LARGE SCALE GENOMIC DNA]</scope>
    <source>
        <strain evidence="2 3">17J42-9</strain>
    </source>
</reference>
<accession>A0A4Q5LTR1</accession>
<feature type="transmembrane region" description="Helical" evidence="1">
    <location>
        <begin position="7"/>
        <end position="26"/>
    </location>
</feature>
<keyword evidence="1" id="KW-0812">Transmembrane</keyword>